<dbReference type="InterPro" id="IPR001969">
    <property type="entry name" value="Aspartic_peptidase_AS"/>
</dbReference>
<keyword evidence="4 7" id="KW-0645">Protease</keyword>
<comment type="similarity">
    <text evidence="1 4">Belongs to the peptidase A1 family.</text>
</comment>
<gene>
    <name evidence="7" type="primary">pdi373</name>
</gene>
<name>G3XKT3_PHOMI</name>
<dbReference type="PANTHER" id="PTHR47966">
    <property type="entry name" value="BETA-SITE APP-CLEAVING ENZYME, ISOFORM A-RELATED"/>
    <property type="match status" value="1"/>
</dbReference>
<feature type="active site" evidence="3">
    <location>
        <position position="281"/>
    </location>
</feature>
<dbReference type="GO" id="GO:0004190">
    <property type="term" value="F:aspartic-type endopeptidase activity"/>
    <property type="evidence" value="ECO:0007669"/>
    <property type="project" value="UniProtKB-KW"/>
</dbReference>
<dbReference type="EMBL" id="AB672723">
    <property type="protein sequence ID" value="BAL02925.1"/>
    <property type="molecule type" value="mRNA"/>
</dbReference>
<dbReference type="AlphaFoldDB" id="G3XKT3"/>
<dbReference type="MEROPS" id="A01.019"/>
<feature type="chain" id="PRO_5003460201" evidence="5">
    <location>
        <begin position="19"/>
        <end position="409"/>
    </location>
</feature>
<dbReference type="Gene3D" id="2.40.70.10">
    <property type="entry name" value="Acid Proteases"/>
    <property type="match status" value="2"/>
</dbReference>
<evidence type="ECO:0000256" key="5">
    <source>
        <dbReference type="SAM" id="SignalP"/>
    </source>
</evidence>
<evidence type="ECO:0000256" key="4">
    <source>
        <dbReference type="RuleBase" id="RU000454"/>
    </source>
</evidence>
<evidence type="ECO:0000256" key="3">
    <source>
        <dbReference type="PIRSR" id="PIRSR601461-1"/>
    </source>
</evidence>
<organism evidence="7">
    <name type="scientific">Pholiota microspora</name>
    <name type="common">White-rot fungus</name>
    <name type="synonym">Pholiota nameko</name>
    <dbReference type="NCBI Taxonomy" id="1538424"/>
    <lineage>
        <taxon>Eukaryota</taxon>
        <taxon>Fungi</taxon>
        <taxon>Dikarya</taxon>
        <taxon>Basidiomycota</taxon>
        <taxon>Agaricomycotina</taxon>
        <taxon>Agaricomycetes</taxon>
        <taxon>Agaricomycetidae</taxon>
        <taxon>Agaricales</taxon>
        <taxon>Agaricineae</taxon>
        <taxon>Strophariaceae</taxon>
        <taxon>Pholiota</taxon>
    </lineage>
</organism>
<dbReference type="PRINTS" id="PR00792">
    <property type="entry name" value="PEPSIN"/>
</dbReference>
<feature type="signal peptide" evidence="5">
    <location>
        <begin position="1"/>
        <end position="18"/>
    </location>
</feature>
<protein>
    <submittedName>
        <fullName evidence="7">Aspartic protease</fullName>
    </submittedName>
</protein>
<evidence type="ECO:0000256" key="1">
    <source>
        <dbReference type="ARBA" id="ARBA00007447"/>
    </source>
</evidence>
<dbReference type="InterPro" id="IPR021109">
    <property type="entry name" value="Peptidase_aspartic_dom_sf"/>
</dbReference>
<dbReference type="SUPFAM" id="SSF50630">
    <property type="entry name" value="Acid proteases"/>
    <property type="match status" value="1"/>
</dbReference>
<evidence type="ECO:0000259" key="6">
    <source>
        <dbReference type="PROSITE" id="PS51767"/>
    </source>
</evidence>
<dbReference type="CDD" id="cd05471">
    <property type="entry name" value="pepsin_like"/>
    <property type="match status" value="1"/>
</dbReference>
<dbReference type="Pfam" id="PF00026">
    <property type="entry name" value="Asp"/>
    <property type="match status" value="1"/>
</dbReference>
<dbReference type="InterPro" id="IPR034164">
    <property type="entry name" value="Pepsin-like_dom"/>
</dbReference>
<dbReference type="PROSITE" id="PS51767">
    <property type="entry name" value="PEPTIDASE_A1"/>
    <property type="match status" value="1"/>
</dbReference>
<dbReference type="PROSITE" id="PS00141">
    <property type="entry name" value="ASP_PROTEASE"/>
    <property type="match status" value="2"/>
</dbReference>
<feature type="active site" evidence="3">
    <location>
        <position position="100"/>
    </location>
</feature>
<dbReference type="InterPro" id="IPR033121">
    <property type="entry name" value="PEPTIDASE_A1"/>
</dbReference>
<dbReference type="InterPro" id="IPR001461">
    <property type="entry name" value="Aspartic_peptidase_A1"/>
</dbReference>
<keyword evidence="2 4" id="KW-0064">Aspartyl protease</keyword>
<dbReference type="GO" id="GO:0006508">
    <property type="term" value="P:proteolysis"/>
    <property type="evidence" value="ECO:0007669"/>
    <property type="project" value="UniProtKB-KW"/>
</dbReference>
<keyword evidence="4" id="KW-0378">Hydrolase</keyword>
<proteinExistence type="evidence at transcript level"/>
<sequence>MFPTTLLTTLLLALSVAANPVLVDRSPVTLPISRRLNLTSVHNLVRHDQTRAKTLKLRGSARSGLDDRAVINEAVDNQAVTYVASVGVGSPATTYSLLIDTGSSNTWVGAGKAYVKTSTSVQTSNRVAVTYGSGSFSGTEFTDTVNLASGLTLTKQSIGVASRSTGFDGVDGILGIGPVALTEDTLSPATSSLIPTVTDNAFSQGIITSNLIGISFEPTTTEEIVNGELTWGGTDSSKFTGSISFISKTTTSPASEFWGINQSIRYGASNTILATTAGIVDTGTTLVLIATNAFTKYRTATGGVLDNNTGLLRLTSTQFSNLQSLFFIAGGATFELTANAQLFPRSLNTDIGGTAGSIYLIVNDLGSNSGEGLDFINGYTFLERFYSVFDTANKRVGFATTPFTTATTN</sequence>
<keyword evidence="5" id="KW-0732">Signal</keyword>
<accession>G3XKT3</accession>
<evidence type="ECO:0000313" key="7">
    <source>
        <dbReference type="EMBL" id="BAL02925.1"/>
    </source>
</evidence>
<feature type="domain" description="Peptidase A1" evidence="6">
    <location>
        <begin position="82"/>
        <end position="399"/>
    </location>
</feature>
<dbReference type="PANTHER" id="PTHR47966:SF51">
    <property type="entry name" value="BETA-SITE APP-CLEAVING ENZYME, ISOFORM A-RELATED"/>
    <property type="match status" value="1"/>
</dbReference>
<evidence type="ECO:0000256" key="2">
    <source>
        <dbReference type="ARBA" id="ARBA00022750"/>
    </source>
</evidence>
<reference evidence="7" key="1">
    <citation type="submission" date="2011-09" db="EMBL/GenBank/DDBJ databases">
        <title>Phosphate deficiency-inducible genes from Pholiota nameko strain N2.</title>
        <authorList>
            <person name="Kudo T."/>
            <person name="Tasaki Y."/>
            <person name="Hara T."/>
            <person name="Joh T."/>
        </authorList>
    </citation>
    <scope>NUCLEOTIDE SEQUENCE</scope>
    <source>
        <strain evidence="7">N2</strain>
    </source>
</reference>